<evidence type="ECO:0000313" key="3">
    <source>
        <dbReference type="EMBL" id="GGZ35898.1"/>
    </source>
</evidence>
<organism evidence="3 4">
    <name type="scientific">Echinicola pacifica</name>
    <dbReference type="NCBI Taxonomy" id="346377"/>
    <lineage>
        <taxon>Bacteria</taxon>
        <taxon>Pseudomonadati</taxon>
        <taxon>Bacteroidota</taxon>
        <taxon>Cytophagia</taxon>
        <taxon>Cytophagales</taxon>
        <taxon>Cyclobacteriaceae</taxon>
        <taxon>Echinicola</taxon>
    </lineage>
</organism>
<keyword evidence="1" id="KW-0732">Signal</keyword>
<feature type="domain" description="DUF4097" evidence="2">
    <location>
        <begin position="35"/>
        <end position="308"/>
    </location>
</feature>
<keyword evidence="4" id="KW-1185">Reference proteome</keyword>
<protein>
    <recommendedName>
        <fullName evidence="2">DUF4097 domain-containing protein</fullName>
    </recommendedName>
</protein>
<reference evidence="3" key="1">
    <citation type="journal article" date="2014" name="Int. J. Syst. Evol. Microbiol.">
        <title>Complete genome sequence of Corynebacterium casei LMG S-19264T (=DSM 44701T), isolated from a smear-ripened cheese.</title>
        <authorList>
            <consortium name="US DOE Joint Genome Institute (JGI-PGF)"/>
            <person name="Walter F."/>
            <person name="Albersmeier A."/>
            <person name="Kalinowski J."/>
            <person name="Ruckert C."/>
        </authorList>
    </citation>
    <scope>NUCLEOTIDE SEQUENCE</scope>
    <source>
        <strain evidence="3">KCTC 12368</strain>
    </source>
</reference>
<feature type="chain" id="PRO_5037938887" description="DUF4097 domain-containing protein" evidence="1">
    <location>
        <begin position="25"/>
        <end position="310"/>
    </location>
</feature>
<evidence type="ECO:0000256" key="1">
    <source>
        <dbReference type="SAM" id="SignalP"/>
    </source>
</evidence>
<evidence type="ECO:0000313" key="4">
    <source>
        <dbReference type="Proteomes" id="UP000619457"/>
    </source>
</evidence>
<dbReference type="AlphaFoldDB" id="A0A918UUY1"/>
<sequence>MKNHYKFISAAFLFFAGISISVQAQQIINKTFDHINELNIEGGSIEVSYEGIDNQKEIKLTASLGANEQADKDLIFVTIGNTLKISYQSNSNNWNNNNSNKTKRYIRITGPSEIVLKASNSSGILKVKNIHSAQTILKASSGIIEVENINGNLHLSASSGQIKAKDIQGDVKANISSGQLEIDKVNGNLELKSTSGMAKAKNISSQLQASLTSGSVSVENIGSLGNIELSSGHFKAKNAGLGANSSFRGSSGAIVIHTSSDLNAYNYELSVGSGMVRVGNQSNSEGILINNQAASTISGKIGSGMISITQ</sequence>
<dbReference type="Pfam" id="PF13349">
    <property type="entry name" value="DUF4097"/>
    <property type="match status" value="1"/>
</dbReference>
<accession>A0A918UUY1</accession>
<dbReference type="EMBL" id="BMWX01000006">
    <property type="protein sequence ID" value="GGZ35898.1"/>
    <property type="molecule type" value="Genomic_DNA"/>
</dbReference>
<feature type="signal peptide" evidence="1">
    <location>
        <begin position="1"/>
        <end position="24"/>
    </location>
</feature>
<dbReference type="RefSeq" id="WP_018475527.1">
    <property type="nucleotide sequence ID" value="NZ_BMWX01000006.1"/>
</dbReference>
<reference evidence="3" key="2">
    <citation type="submission" date="2020-09" db="EMBL/GenBank/DDBJ databases">
        <authorList>
            <person name="Sun Q."/>
            <person name="Kim S."/>
        </authorList>
    </citation>
    <scope>NUCLEOTIDE SEQUENCE</scope>
    <source>
        <strain evidence="3">KCTC 12368</strain>
    </source>
</reference>
<gene>
    <name evidence="3" type="ORF">GCM10007049_31470</name>
</gene>
<name>A0A918UUY1_9BACT</name>
<evidence type="ECO:0000259" key="2">
    <source>
        <dbReference type="Pfam" id="PF13349"/>
    </source>
</evidence>
<dbReference type="InterPro" id="IPR025164">
    <property type="entry name" value="Toastrack_DUF4097"/>
</dbReference>
<proteinExistence type="predicted"/>
<dbReference type="Proteomes" id="UP000619457">
    <property type="component" value="Unassembled WGS sequence"/>
</dbReference>
<comment type="caution">
    <text evidence="3">The sequence shown here is derived from an EMBL/GenBank/DDBJ whole genome shotgun (WGS) entry which is preliminary data.</text>
</comment>